<dbReference type="GO" id="GO:1990573">
    <property type="term" value="P:potassium ion import across plasma membrane"/>
    <property type="evidence" value="ECO:0007669"/>
    <property type="project" value="TreeGrafter"/>
</dbReference>
<keyword evidence="2" id="KW-0472">Membrane</keyword>
<dbReference type="PANTHER" id="PTHR43294">
    <property type="entry name" value="SODIUM/POTASSIUM-TRANSPORTING ATPASE SUBUNIT ALPHA"/>
    <property type="match status" value="1"/>
</dbReference>
<evidence type="ECO:0000313" key="4">
    <source>
        <dbReference type="Proteomes" id="UP000233556"/>
    </source>
</evidence>
<keyword evidence="1" id="KW-0479">Metal-binding</keyword>
<organism evidence="3 4">
    <name type="scientific">Limosa lapponica baueri</name>
    <dbReference type="NCBI Taxonomy" id="1758121"/>
    <lineage>
        <taxon>Eukaryota</taxon>
        <taxon>Metazoa</taxon>
        <taxon>Chordata</taxon>
        <taxon>Craniata</taxon>
        <taxon>Vertebrata</taxon>
        <taxon>Euteleostomi</taxon>
        <taxon>Archelosauria</taxon>
        <taxon>Archosauria</taxon>
        <taxon>Dinosauria</taxon>
        <taxon>Saurischia</taxon>
        <taxon>Theropoda</taxon>
        <taxon>Coelurosauria</taxon>
        <taxon>Aves</taxon>
        <taxon>Neognathae</taxon>
        <taxon>Neoaves</taxon>
        <taxon>Charadriiformes</taxon>
        <taxon>Scolopacidae</taxon>
        <taxon>Limosa</taxon>
    </lineage>
</organism>
<dbReference type="EMBL" id="KZ537451">
    <property type="protein sequence ID" value="PKU26734.1"/>
    <property type="molecule type" value="Genomic_DNA"/>
</dbReference>
<evidence type="ECO:0000256" key="1">
    <source>
        <dbReference type="ARBA" id="ARBA00022723"/>
    </source>
</evidence>
<dbReference type="GO" id="GO:0036376">
    <property type="term" value="P:sodium ion export across plasma membrane"/>
    <property type="evidence" value="ECO:0007669"/>
    <property type="project" value="TreeGrafter"/>
</dbReference>
<dbReference type="GO" id="GO:0006883">
    <property type="term" value="P:intracellular sodium ion homeostasis"/>
    <property type="evidence" value="ECO:0007669"/>
    <property type="project" value="TreeGrafter"/>
</dbReference>
<protein>
    <submittedName>
        <fullName evidence="3">Uncharacterized protein</fullName>
    </submittedName>
</protein>
<dbReference type="GO" id="GO:1902600">
    <property type="term" value="P:proton transmembrane transport"/>
    <property type="evidence" value="ECO:0007669"/>
    <property type="project" value="TreeGrafter"/>
</dbReference>
<dbReference type="PANTHER" id="PTHR43294:SF1">
    <property type="entry name" value="POTASSIUM-TRANSPORTING ATPASE ALPHA CHAIN 2"/>
    <property type="match status" value="1"/>
</dbReference>
<dbReference type="OrthoDB" id="3352408at2759"/>
<evidence type="ECO:0000256" key="2">
    <source>
        <dbReference type="SAM" id="Phobius"/>
    </source>
</evidence>
<name>A0A2I0SYY6_LIMLA</name>
<dbReference type="Proteomes" id="UP000233556">
    <property type="component" value="Unassembled WGS sequence"/>
</dbReference>
<dbReference type="GO" id="GO:0005391">
    <property type="term" value="F:P-type sodium:potassium-exchanging transporter activity"/>
    <property type="evidence" value="ECO:0007669"/>
    <property type="project" value="TreeGrafter"/>
</dbReference>
<dbReference type="AlphaFoldDB" id="A0A2I0SYY6"/>
<dbReference type="GO" id="GO:0046872">
    <property type="term" value="F:metal ion binding"/>
    <property type="evidence" value="ECO:0007669"/>
    <property type="project" value="UniProtKB-KW"/>
</dbReference>
<keyword evidence="2" id="KW-0812">Transmembrane</keyword>
<gene>
    <name evidence="3" type="ORF">llap_22962</name>
</gene>
<dbReference type="Gene3D" id="1.20.1110.10">
    <property type="entry name" value="Calcium-transporting ATPase, transmembrane domain"/>
    <property type="match status" value="1"/>
</dbReference>
<reference evidence="4" key="1">
    <citation type="submission" date="2017-11" db="EMBL/GenBank/DDBJ databases">
        <authorList>
            <person name="Lima N.C."/>
            <person name="Parody-Merino A.M."/>
            <person name="Battley P.F."/>
            <person name="Fidler A.E."/>
            <person name="Prosdocimi F."/>
        </authorList>
    </citation>
    <scope>NUCLEOTIDE SEQUENCE [LARGE SCALE GENOMIC DNA]</scope>
</reference>
<keyword evidence="2" id="KW-1133">Transmembrane helix</keyword>
<dbReference type="GO" id="GO:0030007">
    <property type="term" value="P:intracellular potassium ion homeostasis"/>
    <property type="evidence" value="ECO:0007669"/>
    <property type="project" value="TreeGrafter"/>
</dbReference>
<proteinExistence type="predicted"/>
<dbReference type="SUPFAM" id="SSF81665">
    <property type="entry name" value="Calcium ATPase, transmembrane domain M"/>
    <property type="match status" value="1"/>
</dbReference>
<feature type="transmembrane region" description="Helical" evidence="2">
    <location>
        <begin position="20"/>
        <end position="43"/>
    </location>
</feature>
<dbReference type="GO" id="GO:0005886">
    <property type="term" value="C:plasma membrane"/>
    <property type="evidence" value="ECO:0007669"/>
    <property type="project" value="TreeGrafter"/>
</dbReference>
<accession>A0A2I0SYY6</accession>
<dbReference type="InterPro" id="IPR023298">
    <property type="entry name" value="ATPase_P-typ_TM_dom_sf"/>
</dbReference>
<keyword evidence="4" id="KW-1185">Reference proteome</keyword>
<dbReference type="InterPro" id="IPR050510">
    <property type="entry name" value="Cation_transp_ATPase_P-type"/>
</dbReference>
<sequence>MNRRPRNKIKDRLVNQQLAVYSYLQIGIMQAVGAFVTYFTVYAEQGFRPSTLLGVRVKWENNYINDFEDSYGQQWVKQH</sequence>
<reference evidence="4" key="2">
    <citation type="submission" date="2017-12" db="EMBL/GenBank/DDBJ databases">
        <title>Genome sequence of the Bar-tailed Godwit (Limosa lapponica baueri).</title>
        <authorList>
            <person name="Lima N.C.B."/>
            <person name="Parody-Merino A.M."/>
            <person name="Battley P.F."/>
            <person name="Fidler A.E."/>
            <person name="Prosdocimi F."/>
        </authorList>
    </citation>
    <scope>NUCLEOTIDE SEQUENCE [LARGE SCALE GENOMIC DNA]</scope>
</reference>
<evidence type="ECO:0000313" key="3">
    <source>
        <dbReference type="EMBL" id="PKU26734.1"/>
    </source>
</evidence>